<accession>A0A6N4A9P3</accession>
<proteinExistence type="inferred from homology"/>
<dbReference type="Pfam" id="PF02782">
    <property type="entry name" value="FGGY_C"/>
    <property type="match status" value="1"/>
</dbReference>
<dbReference type="EC" id="2.7.1.17" evidence="8 10"/>
<keyword evidence="2 8" id="KW-0859">Xylose metabolism</keyword>
<dbReference type="SUPFAM" id="SSF53067">
    <property type="entry name" value="Actin-like ATPase domain"/>
    <property type="match status" value="2"/>
</dbReference>
<comment type="caution">
    <text evidence="13">The sequence shown here is derived from an EMBL/GenBank/DDBJ whole genome shotgun (WGS) entry which is preliminary data.</text>
</comment>
<feature type="domain" description="Carbohydrate kinase FGGY N-terminal" evidence="11">
    <location>
        <begin position="3"/>
        <end position="247"/>
    </location>
</feature>
<evidence type="ECO:0000313" key="14">
    <source>
        <dbReference type="Proteomes" id="UP000181728"/>
    </source>
</evidence>
<dbReference type="GO" id="GO:0042732">
    <property type="term" value="P:D-xylose metabolic process"/>
    <property type="evidence" value="ECO:0007669"/>
    <property type="project" value="UniProtKB-KW"/>
</dbReference>
<dbReference type="InterPro" id="IPR006000">
    <property type="entry name" value="Xylulokinase"/>
</dbReference>
<dbReference type="Proteomes" id="UP000181728">
    <property type="component" value="Unassembled WGS sequence"/>
</dbReference>
<evidence type="ECO:0000256" key="10">
    <source>
        <dbReference type="RuleBase" id="RU364073"/>
    </source>
</evidence>
<dbReference type="AlphaFoldDB" id="A0A6N4A9P3"/>
<dbReference type="InterPro" id="IPR043129">
    <property type="entry name" value="ATPase_NBD"/>
</dbReference>
<dbReference type="InterPro" id="IPR018485">
    <property type="entry name" value="FGGY_C"/>
</dbReference>
<dbReference type="RefSeq" id="WP_071448802.1">
    <property type="nucleotide sequence ID" value="NZ_MLOK01000001.1"/>
</dbReference>
<keyword evidence="5 8" id="KW-0418">Kinase</keyword>
<keyword evidence="7 8" id="KW-0119">Carbohydrate metabolism</keyword>
<protein>
    <recommendedName>
        <fullName evidence="8 10">Xylulose kinase</fullName>
        <shortName evidence="8 10">Xylulokinase</shortName>
        <ecNumber evidence="8 10">2.7.1.17</ecNumber>
    </recommendedName>
</protein>
<feature type="active site" description="Proton acceptor" evidence="8">
    <location>
        <position position="240"/>
    </location>
</feature>
<comment type="catalytic activity">
    <reaction evidence="8 10">
        <text>D-xylulose + ATP = D-xylulose 5-phosphate + ADP + H(+)</text>
        <dbReference type="Rhea" id="RHEA:10964"/>
        <dbReference type="ChEBI" id="CHEBI:15378"/>
        <dbReference type="ChEBI" id="CHEBI:17140"/>
        <dbReference type="ChEBI" id="CHEBI:30616"/>
        <dbReference type="ChEBI" id="CHEBI:57737"/>
        <dbReference type="ChEBI" id="CHEBI:456216"/>
        <dbReference type="EC" id="2.7.1.17"/>
    </reaction>
</comment>
<dbReference type="InterPro" id="IPR018484">
    <property type="entry name" value="FGGY_N"/>
</dbReference>
<dbReference type="EMBL" id="MLOK01000001">
    <property type="protein sequence ID" value="OIM22266.1"/>
    <property type="molecule type" value="Genomic_DNA"/>
</dbReference>
<dbReference type="Pfam" id="PF00370">
    <property type="entry name" value="FGGY_N"/>
    <property type="match status" value="1"/>
</dbReference>
<dbReference type="InterPro" id="IPR018483">
    <property type="entry name" value="Carb_kinase_FGGY_CS"/>
</dbReference>
<dbReference type="NCBIfam" id="TIGR01312">
    <property type="entry name" value="XylB"/>
    <property type="match status" value="1"/>
</dbReference>
<dbReference type="InterPro" id="IPR050406">
    <property type="entry name" value="FGGY_Carb_Kinase"/>
</dbReference>
<dbReference type="CDD" id="cd07808">
    <property type="entry name" value="ASKHA_NBD_FGGY_EcXK-like"/>
    <property type="match status" value="1"/>
</dbReference>
<reference evidence="13 14" key="1">
    <citation type="journal article" date="2016" name="BMC Genomics">
        <title>Consensus pan-genome assembly of the specialised wine bacterium Oenococcus oeni.</title>
        <authorList>
            <person name="Sternes P.R."/>
            <person name="Borneman A.R."/>
        </authorList>
    </citation>
    <scope>NUCLEOTIDE SEQUENCE [LARGE SCALE GENOMIC DNA]</scope>
    <source>
        <strain evidence="13 14">AWRIB661</strain>
    </source>
</reference>
<evidence type="ECO:0000256" key="5">
    <source>
        <dbReference type="ARBA" id="ARBA00022777"/>
    </source>
</evidence>
<dbReference type="PANTHER" id="PTHR43095:SF5">
    <property type="entry name" value="XYLULOSE KINASE"/>
    <property type="match status" value="1"/>
</dbReference>
<evidence type="ECO:0000256" key="1">
    <source>
        <dbReference type="ARBA" id="ARBA00009156"/>
    </source>
</evidence>
<sequence length="501" mass="55047">MTVVLGVDLGTSAVKVSAVNKAGKIVAQESFDYPLVPQLKPGYAEQNPEDWVIATTVSIVRLILNDGINASQIEGISFSGQMHGLVLLDENYKVLRPAILWNDTRTSDQVLEINRKLGSKFVEITGNKALEGFTLPKILWVKENEPEIFSKVKVFLLPKDYLRFRMTDKIFTDFSDAAGTVALNVRKKIWSKEIIDAFGLPQSIFPPLLESIAFAGNISNSYSEFSGLSKQTKVFAGAADNAAGAIGAGILKTNMVMSSIGTSGVVLKIEQDKNINYHGKIHFFNHGIPNRFYSMGVTLAAGYSLSWLKNTFGKADNFDDFVKSASNSTVGAKGLMFTPYIVGERTPYADGDIRGSFVGIDGIHQRSDFVRAVLEGIVFSFKDIFVLYDQIGANFDTVVSIGGGAKSPLWMQIQADIFNKKVISLKNEQGPGIGAAIIAAAGLGWFDSVEEAAKQFISFGKEYQPNPKNVVRYESLYKIYKQIYPATAKISHELIDYRRSF</sequence>
<evidence type="ECO:0000256" key="7">
    <source>
        <dbReference type="ARBA" id="ARBA00023277"/>
    </source>
</evidence>
<dbReference type="GO" id="GO:0005524">
    <property type="term" value="F:ATP binding"/>
    <property type="evidence" value="ECO:0007669"/>
    <property type="project" value="UniProtKB-UniRule"/>
</dbReference>
<evidence type="ECO:0000256" key="8">
    <source>
        <dbReference type="HAMAP-Rule" id="MF_02220"/>
    </source>
</evidence>
<dbReference type="PROSITE" id="PS00445">
    <property type="entry name" value="FGGY_KINASES_2"/>
    <property type="match status" value="1"/>
</dbReference>
<dbReference type="GO" id="GO:0004856">
    <property type="term" value="F:D-xylulokinase activity"/>
    <property type="evidence" value="ECO:0007669"/>
    <property type="project" value="UniProtKB-UniRule"/>
</dbReference>
<evidence type="ECO:0000256" key="4">
    <source>
        <dbReference type="ARBA" id="ARBA00022741"/>
    </source>
</evidence>
<dbReference type="InterPro" id="IPR000577">
    <property type="entry name" value="Carb_kinase_FGGY"/>
</dbReference>
<evidence type="ECO:0000256" key="9">
    <source>
        <dbReference type="RuleBase" id="RU003733"/>
    </source>
</evidence>
<keyword evidence="3 8" id="KW-0808">Transferase</keyword>
<evidence type="ECO:0000259" key="11">
    <source>
        <dbReference type="Pfam" id="PF00370"/>
    </source>
</evidence>
<feature type="binding site" evidence="8">
    <location>
        <begin position="82"/>
        <end position="83"/>
    </location>
    <ligand>
        <name>substrate</name>
    </ligand>
</feature>
<dbReference type="PANTHER" id="PTHR43095">
    <property type="entry name" value="SUGAR KINASE"/>
    <property type="match status" value="1"/>
</dbReference>
<keyword evidence="6 8" id="KW-0067">ATP-binding</keyword>
<dbReference type="PIRSF" id="PIRSF000538">
    <property type="entry name" value="GlpK"/>
    <property type="match status" value="1"/>
</dbReference>
<feature type="domain" description="Carbohydrate kinase FGGY C-terminal" evidence="12">
    <location>
        <begin position="257"/>
        <end position="441"/>
    </location>
</feature>
<keyword evidence="4 8" id="KW-0547">Nucleotide-binding</keyword>
<organism evidence="13 14">
    <name type="scientific">Oenococcus oeni</name>
    <name type="common">Leuconostoc oenos</name>
    <dbReference type="NCBI Taxonomy" id="1247"/>
    <lineage>
        <taxon>Bacteria</taxon>
        <taxon>Bacillati</taxon>
        <taxon>Bacillota</taxon>
        <taxon>Bacilli</taxon>
        <taxon>Lactobacillales</taxon>
        <taxon>Lactobacillaceae</taxon>
        <taxon>Oenococcus</taxon>
    </lineage>
</organism>
<evidence type="ECO:0000256" key="3">
    <source>
        <dbReference type="ARBA" id="ARBA00022679"/>
    </source>
</evidence>
<evidence type="ECO:0000256" key="6">
    <source>
        <dbReference type="ARBA" id="ARBA00022840"/>
    </source>
</evidence>
<feature type="site" description="Important for activity" evidence="8">
    <location>
        <position position="8"/>
    </location>
</feature>
<gene>
    <name evidence="8 10" type="primary">xylB</name>
    <name evidence="13" type="ORF">ATX59_00130</name>
</gene>
<name>A0A6N4A9P3_OENOE</name>
<evidence type="ECO:0000313" key="13">
    <source>
        <dbReference type="EMBL" id="OIM22266.1"/>
    </source>
</evidence>
<dbReference type="Gene3D" id="3.30.420.40">
    <property type="match status" value="2"/>
</dbReference>
<evidence type="ECO:0000256" key="2">
    <source>
        <dbReference type="ARBA" id="ARBA00022629"/>
    </source>
</evidence>
<evidence type="ECO:0000259" key="12">
    <source>
        <dbReference type="Pfam" id="PF02782"/>
    </source>
</evidence>
<dbReference type="GO" id="GO:0005998">
    <property type="term" value="P:xylulose catabolic process"/>
    <property type="evidence" value="ECO:0007669"/>
    <property type="project" value="UniProtKB-UniRule"/>
</dbReference>
<comment type="similarity">
    <text evidence="1 8 9">Belongs to the FGGY kinase family.</text>
</comment>
<comment type="function">
    <text evidence="8">Catalyzes the phosphorylation of D-xylulose to D-xylulose 5-phosphate.</text>
</comment>
<dbReference type="PROSITE" id="PS00933">
    <property type="entry name" value="FGGY_KINASES_1"/>
    <property type="match status" value="1"/>
</dbReference>
<dbReference type="HAMAP" id="MF_02220">
    <property type="entry name" value="XylB"/>
    <property type="match status" value="1"/>
</dbReference>